<dbReference type="OrthoDB" id="9796616at2"/>
<dbReference type="EMBL" id="FAOO01000005">
    <property type="protein sequence ID" value="CUU04330.1"/>
    <property type="molecule type" value="Genomic_DNA"/>
</dbReference>
<evidence type="ECO:0000256" key="4">
    <source>
        <dbReference type="ARBA" id="ARBA00022692"/>
    </source>
</evidence>
<feature type="transmembrane region" description="Helical" evidence="8">
    <location>
        <begin position="6"/>
        <end position="26"/>
    </location>
</feature>
<evidence type="ECO:0000256" key="8">
    <source>
        <dbReference type="SAM" id="Phobius"/>
    </source>
</evidence>
<accession>A0A0S4MZG6</accession>
<dbReference type="GO" id="GO:0008360">
    <property type="term" value="P:regulation of cell shape"/>
    <property type="evidence" value="ECO:0007669"/>
    <property type="project" value="UniProtKB-KW"/>
</dbReference>
<comment type="subcellular location">
    <subcellularLocation>
        <location evidence="1">Cell membrane</location>
        <topology evidence="1">Multi-pass membrane protein</topology>
    </subcellularLocation>
</comment>
<evidence type="ECO:0000256" key="2">
    <source>
        <dbReference type="ARBA" id="ARBA00007776"/>
    </source>
</evidence>
<feature type="transmembrane region" description="Helical" evidence="8">
    <location>
        <begin position="131"/>
        <end position="152"/>
    </location>
</feature>
<keyword evidence="4 8" id="KW-0812">Transmembrane</keyword>
<dbReference type="Pfam" id="PF07155">
    <property type="entry name" value="ECF-ribofla_trS"/>
    <property type="match status" value="1"/>
</dbReference>
<dbReference type="NCBIfam" id="TIGR03426">
    <property type="entry name" value="shape_MreD"/>
    <property type="match status" value="1"/>
</dbReference>
<dbReference type="InterPro" id="IPR007227">
    <property type="entry name" value="Cell_shape_determining_MreD"/>
</dbReference>
<sequence length="160" mass="17511">MLYIRYLITGLIILLLSIAVVPLMSISQITPDLMLIFVVYVALKNGQIAGSIAGFISGLLLDYTVDFTPGLSALSKTICGFIAGFFYDEAKIDVNTGTFRFPQIVFLCSVVNNAVYFSVDILGREFETSEIIKILIGGAIYTTILSLVPIFATSRRSHIL</sequence>
<keyword evidence="5" id="KW-0133">Cell shape</keyword>
<keyword evidence="7 8" id="KW-0472">Membrane</keyword>
<keyword evidence="10" id="KW-1185">Reference proteome</keyword>
<evidence type="ECO:0000313" key="10">
    <source>
        <dbReference type="Proteomes" id="UP000320623"/>
    </source>
</evidence>
<reference evidence="10" key="1">
    <citation type="submission" date="2015-11" db="EMBL/GenBank/DDBJ databases">
        <authorList>
            <person name="Varghese N."/>
        </authorList>
    </citation>
    <scope>NUCLEOTIDE SEQUENCE [LARGE SCALE GENOMIC DNA]</scope>
</reference>
<evidence type="ECO:0000256" key="5">
    <source>
        <dbReference type="ARBA" id="ARBA00022960"/>
    </source>
</evidence>
<keyword evidence="6 8" id="KW-1133">Transmembrane helix</keyword>
<comment type="similarity">
    <text evidence="2">Belongs to the MreD family.</text>
</comment>
<evidence type="ECO:0000313" key="9">
    <source>
        <dbReference type="EMBL" id="CUU04330.1"/>
    </source>
</evidence>
<dbReference type="AlphaFoldDB" id="A0A0S4MZG6"/>
<organism evidence="9 10">
    <name type="scientific">Candidatus Thermokryptus mobilis</name>
    <dbReference type="NCBI Taxonomy" id="1643428"/>
    <lineage>
        <taxon>Bacteria</taxon>
        <taxon>Pseudomonadati</taxon>
        <taxon>Candidatus Kryptoniota</taxon>
        <taxon>Candidatus Thermokryptus</taxon>
    </lineage>
</organism>
<dbReference type="GO" id="GO:0005886">
    <property type="term" value="C:plasma membrane"/>
    <property type="evidence" value="ECO:0007669"/>
    <property type="project" value="UniProtKB-SubCell"/>
</dbReference>
<feature type="transmembrane region" description="Helical" evidence="8">
    <location>
        <begin position="67"/>
        <end position="87"/>
    </location>
</feature>
<feature type="transmembrane region" description="Helical" evidence="8">
    <location>
        <begin position="99"/>
        <end position="119"/>
    </location>
</feature>
<evidence type="ECO:0000256" key="6">
    <source>
        <dbReference type="ARBA" id="ARBA00022989"/>
    </source>
</evidence>
<evidence type="ECO:0000256" key="7">
    <source>
        <dbReference type="ARBA" id="ARBA00023136"/>
    </source>
</evidence>
<evidence type="ECO:0000256" key="1">
    <source>
        <dbReference type="ARBA" id="ARBA00004651"/>
    </source>
</evidence>
<dbReference type="STRING" id="1643428.GCA_001442855_00944"/>
<protein>
    <submittedName>
        <fullName evidence="9">Rod shape-determining protein MreD</fullName>
    </submittedName>
</protein>
<proteinExistence type="inferred from homology"/>
<gene>
    <name evidence="9" type="ORF">JGI1_00967</name>
</gene>
<dbReference type="Proteomes" id="UP000320623">
    <property type="component" value="Unassembled WGS sequence"/>
</dbReference>
<feature type="transmembrane region" description="Helical" evidence="8">
    <location>
        <begin position="33"/>
        <end position="61"/>
    </location>
</feature>
<keyword evidence="3" id="KW-1003">Cell membrane</keyword>
<evidence type="ECO:0000256" key="3">
    <source>
        <dbReference type="ARBA" id="ARBA00022475"/>
    </source>
</evidence>
<dbReference type="RefSeq" id="WP_140944726.1">
    <property type="nucleotide sequence ID" value="NZ_FAOO01000005.1"/>
</dbReference>
<dbReference type="InterPro" id="IPR009825">
    <property type="entry name" value="ECF_substrate-spec-like"/>
</dbReference>
<name>A0A0S4MZG6_9BACT</name>